<dbReference type="RefSeq" id="WP_002704833.1">
    <property type="nucleotide sequence ID" value="NZ_AGRW01000049.1"/>
</dbReference>
<dbReference type="Proteomes" id="UP000003571">
    <property type="component" value="Unassembled WGS sequence"/>
</dbReference>
<evidence type="ECO:0000313" key="1">
    <source>
        <dbReference type="EMBL" id="EIC01533.1"/>
    </source>
</evidence>
<dbReference type="eggNOG" id="ENOG5033D2Y">
    <property type="taxonomic scope" value="Bacteria"/>
</dbReference>
<protein>
    <submittedName>
        <fullName evidence="1">Uncharacterized protein</fullName>
    </submittedName>
</protein>
<name>H7ELJ2_9SPIR</name>
<sequence>MTEKLRKLSAHAGKRAVAALIVMAAAFFAPFTADAYMVKYKEDYYKLFHVHYQQYPDDCIENIYWLEKATEADFANPLYAEAKIETETDWEKYKFLFQMHLNLKLIEQHQRLGRIYDKNVAHFYDAPWKDAYVDNLKKSLSCYQAGLYYWTEAKLWAEKANVSKFRFLFLTDIQAWEDERERIATGTLDYKKILERDIERVKKVIAEFEAMPSKEY</sequence>
<organism evidence="1 2">
    <name type="scientific">Treponema saccharophilum DSM 2985</name>
    <dbReference type="NCBI Taxonomy" id="907348"/>
    <lineage>
        <taxon>Bacteria</taxon>
        <taxon>Pseudomonadati</taxon>
        <taxon>Spirochaetota</taxon>
        <taxon>Spirochaetia</taxon>
        <taxon>Spirochaetales</taxon>
        <taxon>Treponemataceae</taxon>
        <taxon>Treponema</taxon>
    </lineage>
</organism>
<evidence type="ECO:0000313" key="2">
    <source>
        <dbReference type="Proteomes" id="UP000003571"/>
    </source>
</evidence>
<accession>H7ELJ2</accession>
<dbReference type="STRING" id="907348.TresaDRAFT_1142"/>
<dbReference type="EMBL" id="AGRW01000049">
    <property type="protein sequence ID" value="EIC01533.1"/>
    <property type="molecule type" value="Genomic_DNA"/>
</dbReference>
<dbReference type="PATRIC" id="fig|907348.3.peg.1781"/>
<reference evidence="1 2" key="1">
    <citation type="submission" date="2011-09" db="EMBL/GenBank/DDBJ databases">
        <title>The draft genome of Treponema saccharophilum DSM 2985.</title>
        <authorList>
            <consortium name="US DOE Joint Genome Institute (JGI-PGF)"/>
            <person name="Lucas S."/>
            <person name="Copeland A."/>
            <person name="Lapidus A."/>
            <person name="Glavina del Rio T."/>
            <person name="Dalin E."/>
            <person name="Tice H."/>
            <person name="Bruce D."/>
            <person name="Goodwin L."/>
            <person name="Pitluck S."/>
            <person name="Peters L."/>
            <person name="Kyrpides N."/>
            <person name="Mavromatis K."/>
            <person name="Ivanova N."/>
            <person name="Markowitz V."/>
            <person name="Cheng J.-F."/>
            <person name="Hugenholtz P."/>
            <person name="Woyke T."/>
            <person name="Wu D."/>
            <person name="Gronow S."/>
            <person name="Wellnitz S."/>
            <person name="Brambilla E."/>
            <person name="Klenk H.-P."/>
            <person name="Eisen J.A."/>
        </authorList>
    </citation>
    <scope>NUCLEOTIDE SEQUENCE [LARGE SCALE GENOMIC DNA]</scope>
    <source>
        <strain evidence="1 2">DSM 2985</strain>
    </source>
</reference>
<comment type="caution">
    <text evidence="1">The sequence shown here is derived from an EMBL/GenBank/DDBJ whole genome shotgun (WGS) entry which is preliminary data.</text>
</comment>
<dbReference type="AlphaFoldDB" id="H7ELJ2"/>
<gene>
    <name evidence="1" type="ORF">TresaDRAFT_1142</name>
</gene>
<keyword evidence="2" id="KW-1185">Reference proteome</keyword>
<proteinExistence type="predicted"/>